<proteinExistence type="predicted"/>
<dbReference type="AlphaFoldDB" id="S9QN93"/>
<comment type="caution">
    <text evidence="1">The sequence shown here is derived from an EMBL/GenBank/DDBJ whole genome shotgun (WGS) entry which is preliminary data.</text>
</comment>
<evidence type="ECO:0000313" key="2">
    <source>
        <dbReference type="Proteomes" id="UP000011682"/>
    </source>
</evidence>
<keyword evidence="2" id="KW-1185">Reference proteome</keyword>
<sequence>MGWASFLELSVLPRRPAKALHSHPENSAEAAGAFTGLNVDTADECASPAQEAGFIHEAGATSGQGAPWGGTGSRVWLEFIGDWD</sequence>
<protein>
    <submittedName>
        <fullName evidence="1">Uncharacterized protein</fullName>
    </submittedName>
</protein>
<dbReference type="EMBL" id="ANAH02000007">
    <property type="protein sequence ID" value="EPX62749.1"/>
    <property type="molecule type" value="Genomic_DNA"/>
</dbReference>
<gene>
    <name evidence="1" type="ORF">D187_008937</name>
</gene>
<organism evidence="1 2">
    <name type="scientific">Cystobacter fuscus (strain ATCC 25194 / DSM 2262 / NBRC 100088 / M29)</name>
    <dbReference type="NCBI Taxonomy" id="1242864"/>
    <lineage>
        <taxon>Bacteria</taxon>
        <taxon>Pseudomonadati</taxon>
        <taxon>Myxococcota</taxon>
        <taxon>Myxococcia</taxon>
        <taxon>Myxococcales</taxon>
        <taxon>Cystobacterineae</taxon>
        <taxon>Archangiaceae</taxon>
        <taxon>Cystobacter</taxon>
    </lineage>
</organism>
<name>S9QN93_CYSF2</name>
<reference evidence="1" key="1">
    <citation type="submission" date="2013-05" db="EMBL/GenBank/DDBJ databases">
        <title>Genome assembly of Cystobacter fuscus DSM 2262.</title>
        <authorList>
            <person name="Sharma G."/>
            <person name="Khatri I."/>
            <person name="Kaur C."/>
            <person name="Mayilraj S."/>
            <person name="Subramanian S."/>
        </authorList>
    </citation>
    <scope>NUCLEOTIDE SEQUENCE [LARGE SCALE GENOMIC DNA]</scope>
    <source>
        <strain evidence="1">DSM 2262</strain>
    </source>
</reference>
<accession>S9QN93</accession>
<dbReference type="Proteomes" id="UP000011682">
    <property type="component" value="Unassembled WGS sequence"/>
</dbReference>
<evidence type="ECO:0000313" key="1">
    <source>
        <dbReference type="EMBL" id="EPX62749.1"/>
    </source>
</evidence>